<proteinExistence type="predicted"/>
<keyword evidence="1" id="KW-0732">Signal</keyword>
<protein>
    <recommendedName>
        <fullName evidence="4">DUF1735 domain-containing protein</fullName>
    </recommendedName>
</protein>
<dbReference type="AlphaFoldDB" id="A0A4R7D8N0"/>
<evidence type="ECO:0000256" key="1">
    <source>
        <dbReference type="SAM" id="SignalP"/>
    </source>
</evidence>
<dbReference type="OrthoDB" id="672896at2"/>
<feature type="signal peptide" evidence="1">
    <location>
        <begin position="1"/>
        <end position="18"/>
    </location>
</feature>
<dbReference type="PROSITE" id="PS51257">
    <property type="entry name" value="PROKAR_LIPOPROTEIN"/>
    <property type="match status" value="1"/>
</dbReference>
<evidence type="ECO:0000313" key="2">
    <source>
        <dbReference type="EMBL" id="TDS16285.1"/>
    </source>
</evidence>
<organism evidence="2 3">
    <name type="scientific">Sphingobacterium paludis</name>
    <dbReference type="NCBI Taxonomy" id="1476465"/>
    <lineage>
        <taxon>Bacteria</taxon>
        <taxon>Pseudomonadati</taxon>
        <taxon>Bacteroidota</taxon>
        <taxon>Sphingobacteriia</taxon>
        <taxon>Sphingobacteriales</taxon>
        <taxon>Sphingobacteriaceae</taxon>
        <taxon>Sphingobacterium</taxon>
    </lineage>
</organism>
<keyword evidence="3" id="KW-1185">Reference proteome</keyword>
<sequence length="135" mass="15117">MKKILLAFLLGTATLAVGTSCTKEYYDTIFPSFTLVYQRTADQWQGTDNQAILRLSVPELTLERLRQGVVTVAYSDDNEVTYKSIGTQSGQSYSFQYGVGYVDIKAEDPILGDFFVEVPETIFIKVTITDADYVE</sequence>
<feature type="chain" id="PRO_5020211859" description="DUF1735 domain-containing protein" evidence="1">
    <location>
        <begin position="19"/>
        <end position="135"/>
    </location>
</feature>
<gene>
    <name evidence="2" type="ORF">B0I21_102612</name>
</gene>
<reference evidence="2 3" key="1">
    <citation type="submission" date="2019-03" db="EMBL/GenBank/DDBJ databases">
        <title>Genomic Encyclopedia of Type Strains, Phase III (KMG-III): the genomes of soil and plant-associated and newly described type strains.</title>
        <authorList>
            <person name="Whitman W."/>
        </authorList>
    </citation>
    <scope>NUCLEOTIDE SEQUENCE [LARGE SCALE GENOMIC DNA]</scope>
    <source>
        <strain evidence="2 3">CGMCC 1.12801</strain>
    </source>
</reference>
<evidence type="ECO:0008006" key="4">
    <source>
        <dbReference type="Google" id="ProtNLM"/>
    </source>
</evidence>
<dbReference type="EMBL" id="SNZV01000002">
    <property type="protein sequence ID" value="TDS16285.1"/>
    <property type="molecule type" value="Genomic_DNA"/>
</dbReference>
<dbReference type="RefSeq" id="WP_133639537.1">
    <property type="nucleotide sequence ID" value="NZ_SNZV01000002.1"/>
</dbReference>
<dbReference type="Proteomes" id="UP000294752">
    <property type="component" value="Unassembled WGS sequence"/>
</dbReference>
<evidence type="ECO:0000313" key="3">
    <source>
        <dbReference type="Proteomes" id="UP000294752"/>
    </source>
</evidence>
<accession>A0A4R7D8N0</accession>
<name>A0A4R7D8N0_9SPHI</name>
<comment type="caution">
    <text evidence="2">The sequence shown here is derived from an EMBL/GenBank/DDBJ whole genome shotgun (WGS) entry which is preliminary data.</text>
</comment>